<dbReference type="Gramene" id="ERM99644">
    <property type="protein sequence ID" value="ERM99644"/>
    <property type="gene ID" value="AMTR_s00088p00179990"/>
</dbReference>
<reference evidence="10" key="1">
    <citation type="journal article" date="2013" name="Science">
        <title>The Amborella genome and the evolution of flowering plants.</title>
        <authorList>
            <consortium name="Amborella Genome Project"/>
        </authorList>
    </citation>
    <scope>NUCLEOTIDE SEQUENCE [LARGE SCALE GENOMIC DNA]</scope>
</reference>
<keyword evidence="5 6" id="KW-0472">Membrane</keyword>
<evidence type="ECO:0000256" key="3">
    <source>
        <dbReference type="ARBA" id="ARBA00022692"/>
    </source>
</evidence>
<keyword evidence="4 6" id="KW-1133">Transmembrane helix</keyword>
<feature type="compositionally biased region" description="Basic and acidic residues" evidence="7">
    <location>
        <begin position="329"/>
        <end position="346"/>
    </location>
</feature>
<dbReference type="SUPFAM" id="SSF103481">
    <property type="entry name" value="Multidrug resistance efflux transporter EmrE"/>
    <property type="match status" value="2"/>
</dbReference>
<feature type="region of interest" description="Disordered" evidence="7">
    <location>
        <begin position="329"/>
        <end position="358"/>
    </location>
</feature>
<comment type="similarity">
    <text evidence="2 6">Belongs to the drug/metabolite transporter (DMT) superfamily. Plant drug/metabolite exporter (P-DME) (TC 2.A.7.4) family.</text>
</comment>
<feature type="transmembrane region" description="Helical" evidence="6">
    <location>
        <begin position="7"/>
        <end position="28"/>
    </location>
</feature>
<dbReference type="Pfam" id="PF00892">
    <property type="entry name" value="EamA"/>
    <property type="match status" value="2"/>
</dbReference>
<dbReference type="InterPro" id="IPR037185">
    <property type="entry name" value="EmrE-like"/>
</dbReference>
<dbReference type="GO" id="GO:0022857">
    <property type="term" value="F:transmembrane transporter activity"/>
    <property type="evidence" value="ECO:0007669"/>
    <property type="project" value="InterPro"/>
</dbReference>
<dbReference type="KEGG" id="atr:18427680"/>
<feature type="transmembrane region" description="Helical" evidence="6">
    <location>
        <begin position="243"/>
        <end position="262"/>
    </location>
</feature>
<evidence type="ECO:0000256" key="1">
    <source>
        <dbReference type="ARBA" id="ARBA00004141"/>
    </source>
</evidence>
<dbReference type="Proteomes" id="UP000017836">
    <property type="component" value="Unassembled WGS sequence"/>
</dbReference>
<dbReference type="OrthoDB" id="1728340at2759"/>
<evidence type="ECO:0000313" key="10">
    <source>
        <dbReference type="Proteomes" id="UP000017836"/>
    </source>
</evidence>
<protein>
    <recommendedName>
        <fullName evidence="6">WAT1-related protein</fullName>
    </recommendedName>
</protein>
<evidence type="ECO:0000256" key="7">
    <source>
        <dbReference type="SAM" id="MobiDB-lite"/>
    </source>
</evidence>
<gene>
    <name evidence="9" type="ORF">AMTR_s00088p00179990</name>
</gene>
<feature type="transmembrane region" description="Helical" evidence="6">
    <location>
        <begin position="178"/>
        <end position="198"/>
    </location>
</feature>
<dbReference type="AlphaFoldDB" id="W1NY80"/>
<feature type="transmembrane region" description="Helical" evidence="6">
    <location>
        <begin position="210"/>
        <end position="231"/>
    </location>
</feature>
<feature type="domain" description="EamA" evidence="8">
    <location>
        <begin position="185"/>
        <end position="317"/>
    </location>
</feature>
<keyword evidence="3 6" id="KW-0812">Transmembrane</keyword>
<feature type="transmembrane region" description="Helical" evidence="6">
    <location>
        <begin position="98"/>
        <end position="119"/>
    </location>
</feature>
<dbReference type="InterPro" id="IPR030184">
    <property type="entry name" value="WAT1-related"/>
</dbReference>
<feature type="transmembrane region" description="Helical" evidence="6">
    <location>
        <begin position="131"/>
        <end position="149"/>
    </location>
</feature>
<proteinExistence type="inferred from homology"/>
<keyword evidence="10" id="KW-1185">Reference proteome</keyword>
<sequence length="358" mass="39610">MEEYMPIFAQIMVQVFLAGMQLLTKIAFSHGLDFYIFTTYRTIIGTLAIFPFAYFMERERRPALRIKTAAHMFLLALIGISVAQNCYFMGLYYTSSTLAATVLNLIPVVTFVMAFFLGIEALDLRCRRGQAKIVGTCFCVGGAMVMTLLKGSAIKMLNISKSPTSFLWLSDASLYSKWAFGTASLSASVLAWSAWINYQALVLKQYPAQLSMTGIMCFMGSIQSAIIALVTKESTAWRVGWNVELLSCVYTGVMCTAIAYMVQSWCIKKKGPLFSSSFNPVCTVIVAVLEPILFHVDIHVGSLVGMVMIIFGLYGVLWGKAGDMNKKQGMRNEEAEGHASQSRDEEANVVGLQEPLFK</sequence>
<organism evidence="9 10">
    <name type="scientific">Amborella trichopoda</name>
    <dbReference type="NCBI Taxonomy" id="13333"/>
    <lineage>
        <taxon>Eukaryota</taxon>
        <taxon>Viridiplantae</taxon>
        <taxon>Streptophyta</taxon>
        <taxon>Embryophyta</taxon>
        <taxon>Tracheophyta</taxon>
        <taxon>Spermatophyta</taxon>
        <taxon>Magnoliopsida</taxon>
        <taxon>Amborellales</taxon>
        <taxon>Amborellaceae</taxon>
        <taxon>Amborella</taxon>
    </lineage>
</organism>
<evidence type="ECO:0000259" key="8">
    <source>
        <dbReference type="Pfam" id="PF00892"/>
    </source>
</evidence>
<dbReference type="InterPro" id="IPR000620">
    <property type="entry name" value="EamA_dom"/>
</dbReference>
<evidence type="ECO:0000256" key="2">
    <source>
        <dbReference type="ARBA" id="ARBA00007635"/>
    </source>
</evidence>
<accession>W1NY80</accession>
<dbReference type="EMBL" id="KI394998">
    <property type="protein sequence ID" value="ERM99644.1"/>
    <property type="molecule type" value="Genomic_DNA"/>
</dbReference>
<evidence type="ECO:0000313" key="9">
    <source>
        <dbReference type="EMBL" id="ERM99644.1"/>
    </source>
</evidence>
<feature type="transmembrane region" description="Helical" evidence="6">
    <location>
        <begin position="300"/>
        <end position="321"/>
    </location>
</feature>
<feature type="domain" description="EamA" evidence="8">
    <location>
        <begin position="11"/>
        <end position="146"/>
    </location>
</feature>
<comment type="subcellular location">
    <subcellularLocation>
        <location evidence="1 6">Membrane</location>
        <topology evidence="1 6">Multi-pass membrane protein</topology>
    </subcellularLocation>
</comment>
<feature type="transmembrane region" description="Helical" evidence="6">
    <location>
        <begin position="34"/>
        <end position="56"/>
    </location>
</feature>
<feature type="transmembrane region" description="Helical" evidence="6">
    <location>
        <begin position="68"/>
        <end position="92"/>
    </location>
</feature>
<evidence type="ECO:0000256" key="5">
    <source>
        <dbReference type="ARBA" id="ARBA00023136"/>
    </source>
</evidence>
<evidence type="ECO:0000256" key="6">
    <source>
        <dbReference type="RuleBase" id="RU363077"/>
    </source>
</evidence>
<dbReference type="HOGENOM" id="CLU_025359_1_1_1"/>
<evidence type="ECO:0000256" key="4">
    <source>
        <dbReference type="ARBA" id="ARBA00022989"/>
    </source>
</evidence>
<dbReference type="GO" id="GO:0005886">
    <property type="term" value="C:plasma membrane"/>
    <property type="evidence" value="ECO:0000318"/>
    <property type="project" value="GO_Central"/>
</dbReference>
<dbReference type="eggNOG" id="ENOG502QRHH">
    <property type="taxonomic scope" value="Eukaryota"/>
</dbReference>
<feature type="transmembrane region" description="Helical" evidence="6">
    <location>
        <begin position="274"/>
        <end position="294"/>
    </location>
</feature>
<dbReference type="OMA" id="AVWSACI"/>
<dbReference type="PANTHER" id="PTHR31218">
    <property type="entry name" value="WAT1-RELATED PROTEIN"/>
    <property type="match status" value="1"/>
</dbReference>
<name>W1NY80_AMBTC</name>